<name>A0AA90HUA8_ACIBA</name>
<organism evidence="1">
    <name type="scientific">Acinetobacter baumannii</name>
    <dbReference type="NCBI Taxonomy" id="470"/>
    <lineage>
        <taxon>Bacteria</taxon>
        <taxon>Pseudomonadati</taxon>
        <taxon>Pseudomonadota</taxon>
        <taxon>Gammaproteobacteria</taxon>
        <taxon>Moraxellales</taxon>
        <taxon>Moraxellaceae</taxon>
        <taxon>Acinetobacter</taxon>
        <taxon>Acinetobacter calcoaceticus/baumannii complex</taxon>
    </lineage>
</organism>
<evidence type="ECO:0000313" key="2">
    <source>
        <dbReference type="EMBL" id="MEC5497921.1"/>
    </source>
</evidence>
<protein>
    <submittedName>
        <fullName evidence="1">Uncharacterized protein</fullName>
    </submittedName>
</protein>
<accession>A0AA90HUA8</accession>
<reference evidence="2 3" key="1">
    <citation type="journal article" date="2023" name="Nat. Commun.">
        <title>Genomic dissection of endemic carbapenem resistance reveals metallo-beta-lactamase dissemination through clonal, plasmid and integron transfer.</title>
        <authorList>
            <person name="Macesic N."/>
            <person name="Hawkey J."/>
            <person name="Vezina B."/>
            <person name="Wisniewski J.A."/>
            <person name="Cottingham H."/>
            <person name="Blakeway L.V."/>
            <person name="Harshegyi T."/>
            <person name="Pragastis K."/>
            <person name="Badoordeen G.Z."/>
            <person name="Dennison A."/>
            <person name="Spelman D.W."/>
            <person name="Jenney A.W.J."/>
            <person name="Peleg A.Y."/>
        </authorList>
    </citation>
    <scope>NUCLEOTIDE SEQUENCE [LARGE SCALE GENOMIC DNA]</scope>
    <source>
        <strain evidence="2 3">CPO519</strain>
    </source>
</reference>
<dbReference type="AlphaFoldDB" id="A0AA90HUA8"/>
<gene>
    <name evidence="2" type="ORF">P9867_016040</name>
    <name evidence="1" type="ORF">P9867_20915</name>
</gene>
<reference evidence="1" key="2">
    <citation type="submission" date="2023-01" db="EMBL/GenBank/DDBJ databases">
        <title>Genomic dissection of endemic carbapenem resistance: metallo-beta-lactamase gene dissemination through clonal, plasmid and integron transfer pathways.</title>
        <authorList>
            <person name="Macesic N."/>
        </authorList>
    </citation>
    <scope>NUCLEOTIDE SEQUENCE</scope>
    <source>
        <strain evidence="1">CPO519</strain>
    </source>
</reference>
<proteinExistence type="predicted"/>
<comment type="caution">
    <text evidence="1">The sequence shown here is derived from an EMBL/GenBank/DDBJ whole genome shotgun (WGS) entry which is preliminary data.</text>
</comment>
<dbReference type="Proteomes" id="UP001174156">
    <property type="component" value="Unassembled WGS sequence"/>
</dbReference>
<evidence type="ECO:0000313" key="1">
    <source>
        <dbReference type="EMBL" id="MDK4883963.1"/>
    </source>
</evidence>
<dbReference type="EMBL" id="JARTMM020000001">
    <property type="protein sequence ID" value="MEC5497921.1"/>
    <property type="molecule type" value="Genomic_DNA"/>
</dbReference>
<evidence type="ECO:0000313" key="3">
    <source>
        <dbReference type="Proteomes" id="UP001174156"/>
    </source>
</evidence>
<reference evidence="2" key="3">
    <citation type="submission" date="2024-01" db="EMBL/GenBank/DDBJ databases">
        <authorList>
            <person name="Macesic N."/>
        </authorList>
    </citation>
    <scope>NUCLEOTIDE SEQUENCE</scope>
    <source>
        <strain evidence="2">CPO519</strain>
    </source>
</reference>
<dbReference type="EMBL" id="JARTMM010000215">
    <property type="protein sequence ID" value="MDK4883963.1"/>
    <property type="molecule type" value="Genomic_DNA"/>
</dbReference>
<sequence>MLLTTAVIFLLSKGRSLNSYQKSIQFIKNCRFYHYDFKHFNYTKLIGLDDFLKENKSNRGSFIIGDIALETLKKEISNLHTLENEYYFDEFSIVDINLNNSKNKITFVMIKPSFWGSLAGQIADSCIKNGKARDIIYVAKLGAIDKNIKTFDLVNPNNFFLSNTSMRQIAPPPPSISSDIINKYNIVSTTHVSVPTVMEETTVKINWQSKT</sequence>